<dbReference type="PROSITE" id="PS00463">
    <property type="entry name" value="ZN2_CY6_FUNGAL_1"/>
    <property type="match status" value="1"/>
</dbReference>
<dbReference type="PROSITE" id="PS50048">
    <property type="entry name" value="ZN2_CY6_FUNGAL_2"/>
    <property type="match status" value="1"/>
</dbReference>
<evidence type="ECO:0000256" key="1">
    <source>
        <dbReference type="ARBA" id="ARBA00023242"/>
    </source>
</evidence>
<dbReference type="PANTHER" id="PTHR47784">
    <property type="entry name" value="STEROL UPTAKE CONTROL PROTEIN 2"/>
    <property type="match status" value="1"/>
</dbReference>
<dbReference type="SMART" id="SM00066">
    <property type="entry name" value="GAL4"/>
    <property type="match status" value="1"/>
</dbReference>
<reference evidence="4" key="1">
    <citation type="submission" date="2021-02" db="EMBL/GenBank/DDBJ databases">
        <title>Genome sequence Cadophora malorum strain M34.</title>
        <authorList>
            <person name="Stefanovic E."/>
            <person name="Vu D."/>
            <person name="Scully C."/>
            <person name="Dijksterhuis J."/>
            <person name="Roader J."/>
            <person name="Houbraken J."/>
        </authorList>
    </citation>
    <scope>NUCLEOTIDE SEQUENCE</scope>
    <source>
        <strain evidence="4">M34</strain>
    </source>
</reference>
<dbReference type="InterPro" id="IPR036864">
    <property type="entry name" value="Zn2-C6_fun-type_DNA-bd_sf"/>
</dbReference>
<evidence type="ECO:0000259" key="3">
    <source>
        <dbReference type="PROSITE" id="PS50048"/>
    </source>
</evidence>
<dbReference type="Proteomes" id="UP000664132">
    <property type="component" value="Unassembled WGS sequence"/>
</dbReference>
<keyword evidence="5" id="KW-1185">Reference proteome</keyword>
<protein>
    <recommendedName>
        <fullName evidence="3">Zn(2)-C6 fungal-type domain-containing protein</fullName>
    </recommendedName>
</protein>
<evidence type="ECO:0000313" key="5">
    <source>
        <dbReference type="Proteomes" id="UP000664132"/>
    </source>
</evidence>
<feature type="domain" description="Zn(2)-C6 fungal-type" evidence="3">
    <location>
        <begin position="13"/>
        <end position="43"/>
    </location>
</feature>
<evidence type="ECO:0000313" key="4">
    <source>
        <dbReference type="EMBL" id="KAG4423315.1"/>
    </source>
</evidence>
<dbReference type="Pfam" id="PF00172">
    <property type="entry name" value="Zn_clus"/>
    <property type="match status" value="1"/>
</dbReference>
<accession>A0A8H7WEF3</accession>
<proteinExistence type="predicted"/>
<dbReference type="CDD" id="cd00067">
    <property type="entry name" value="GAL4"/>
    <property type="match status" value="1"/>
</dbReference>
<dbReference type="OrthoDB" id="4937900at2759"/>
<sequence length="397" mass="44321">MTSRRPHTKSRNGCGQCKRRKVKCDERAPKCSNCCKWRDLCDYEISGLPTCSPAGKRKGSSDSPSHVKKRSSPTPSAPGPSLPDINLEHLELMHHYSVSTSRTFHTFNDGRWEGLIPSQAASHEFLMHALLGVSALHIFHLKGKDDPSSSQYLARAHVHHAEALTLFRSTVRDITPANGTATAAFSCLFLIFSCGTAHLPSTEQGQDQDPIEALFIILRYFRSYRKLFVAAETENWIGSLSPSPSPSPHPAIMPSPSYTPNSGAMSALDDLLNTNAISTDSYVHKAIYHDTIIQMQRSLDCGSSLPRILWPLSISDEYLALLEQRRDMALIILAHGCNLIMELPYRWYVHDWIRRMTSAIAEQIGGGWRESMKWPMVKCGVWLDDEGENAVACIQDM</sequence>
<dbReference type="PANTHER" id="PTHR47784:SF5">
    <property type="entry name" value="STEROL UPTAKE CONTROL PROTEIN 2"/>
    <property type="match status" value="1"/>
</dbReference>
<organism evidence="4 5">
    <name type="scientific">Cadophora malorum</name>
    <dbReference type="NCBI Taxonomy" id="108018"/>
    <lineage>
        <taxon>Eukaryota</taxon>
        <taxon>Fungi</taxon>
        <taxon>Dikarya</taxon>
        <taxon>Ascomycota</taxon>
        <taxon>Pezizomycotina</taxon>
        <taxon>Leotiomycetes</taxon>
        <taxon>Helotiales</taxon>
        <taxon>Ploettnerulaceae</taxon>
        <taxon>Cadophora</taxon>
    </lineage>
</organism>
<dbReference type="InterPro" id="IPR001138">
    <property type="entry name" value="Zn2Cys6_DnaBD"/>
</dbReference>
<dbReference type="SUPFAM" id="SSF57701">
    <property type="entry name" value="Zn2/Cys6 DNA-binding domain"/>
    <property type="match status" value="1"/>
</dbReference>
<name>A0A8H7WEF3_9HELO</name>
<keyword evidence="1" id="KW-0539">Nucleus</keyword>
<evidence type="ECO:0000256" key="2">
    <source>
        <dbReference type="SAM" id="MobiDB-lite"/>
    </source>
</evidence>
<feature type="region of interest" description="Disordered" evidence="2">
    <location>
        <begin position="53"/>
        <end position="84"/>
    </location>
</feature>
<dbReference type="GO" id="GO:0008270">
    <property type="term" value="F:zinc ion binding"/>
    <property type="evidence" value="ECO:0007669"/>
    <property type="project" value="InterPro"/>
</dbReference>
<dbReference type="EMBL" id="JAFJYH010000036">
    <property type="protein sequence ID" value="KAG4423315.1"/>
    <property type="molecule type" value="Genomic_DNA"/>
</dbReference>
<dbReference type="InterPro" id="IPR053157">
    <property type="entry name" value="Sterol_Uptake_Regulator"/>
</dbReference>
<dbReference type="AlphaFoldDB" id="A0A8H7WEF3"/>
<comment type="caution">
    <text evidence="4">The sequence shown here is derived from an EMBL/GenBank/DDBJ whole genome shotgun (WGS) entry which is preliminary data.</text>
</comment>
<dbReference type="Gene3D" id="4.10.240.10">
    <property type="entry name" value="Zn(2)-C6 fungal-type DNA-binding domain"/>
    <property type="match status" value="1"/>
</dbReference>
<dbReference type="GO" id="GO:0001228">
    <property type="term" value="F:DNA-binding transcription activator activity, RNA polymerase II-specific"/>
    <property type="evidence" value="ECO:0007669"/>
    <property type="project" value="TreeGrafter"/>
</dbReference>
<gene>
    <name evidence="4" type="ORF">IFR04_003549</name>
</gene>